<dbReference type="InterPro" id="IPR036691">
    <property type="entry name" value="Endo/exonu/phosph_ase_sf"/>
</dbReference>
<dbReference type="GO" id="GO:0005576">
    <property type="term" value="C:extracellular region"/>
    <property type="evidence" value="ECO:0007669"/>
    <property type="project" value="InterPro"/>
</dbReference>
<evidence type="ECO:0000256" key="8">
    <source>
        <dbReference type="SAM" id="MobiDB-lite"/>
    </source>
</evidence>
<dbReference type="OMA" id="ANICIMP"/>
<dbReference type="EC" id="3.1.4.12" evidence="3"/>
<name>A0A8C4NHP7_EPTBU</name>
<comment type="catalytic activity">
    <reaction evidence="6">
        <text>a sphingomyelin + H2O = phosphocholine + an N-acylsphing-4-enine + H(+)</text>
        <dbReference type="Rhea" id="RHEA:19253"/>
        <dbReference type="ChEBI" id="CHEBI:15377"/>
        <dbReference type="ChEBI" id="CHEBI:15378"/>
        <dbReference type="ChEBI" id="CHEBI:17636"/>
        <dbReference type="ChEBI" id="CHEBI:52639"/>
        <dbReference type="ChEBI" id="CHEBI:295975"/>
        <dbReference type="EC" id="3.1.4.12"/>
    </reaction>
    <physiologicalReaction direction="left-to-right" evidence="6">
        <dbReference type="Rhea" id="RHEA:19254"/>
    </physiologicalReaction>
</comment>
<dbReference type="Proteomes" id="UP000694388">
    <property type="component" value="Unplaced"/>
</dbReference>
<sequence length="441" mass="49005">MRPQQLVINELSMFGELVEKMRTKIMGRMFLVSEDNFKTGEHSGVDTASANGPLIHHGVSFVPESDSCSCESLTQPCRSAGQPVSPPEPQVGGSGNWARFVYKPSVMKKSSVRKKRHADEPFDHEISAFFPANLDFVCLQGIFDRRAAEKLRQQLWPCFPHILYDVGACGFQPCGFKFFGSGLLLASRFPLLDAEFRCFPHARRVDALASKGALLAKVMLGSNVFGQRQVGYITCTHLQAGAGNTALRCEQLGLLLRWQAEFRKGTGSEPPSGPSGSFAGSQRDGPPPAKDLVFFDVICGDFNFDNCSLEDKMEQHHEIFRQYRDPCRQGPGEEKAWAVGTVLEQRSLHYNEVCSAEGLQRVLECEDARQRFLIFPKNKATNCNTSSGAARRLDYLLYSEETSNDLRVEVEDYTFVTQLSGLTDHIAVGMRLLVSGLDDEP</sequence>
<reference evidence="9" key="2">
    <citation type="submission" date="2025-09" db="UniProtKB">
        <authorList>
            <consortium name="Ensembl"/>
        </authorList>
    </citation>
    <scope>IDENTIFICATION</scope>
</reference>
<comment type="pathway">
    <text evidence="2">Sphingolipid metabolism.</text>
</comment>
<feature type="compositionally biased region" description="Low complexity" evidence="8">
    <location>
        <begin position="267"/>
        <end position="281"/>
    </location>
</feature>
<feature type="region of interest" description="Disordered" evidence="8">
    <location>
        <begin position="265"/>
        <end position="285"/>
    </location>
</feature>
<accession>A0A8C4NHP7</accession>
<protein>
    <recommendedName>
        <fullName evidence="3">sphingomyelin phosphodiesterase</fullName>
        <ecNumber evidence="3">3.1.4.12</ecNumber>
    </recommendedName>
</protein>
<dbReference type="CDD" id="cd09078">
    <property type="entry name" value="nSMase"/>
    <property type="match status" value="1"/>
</dbReference>
<evidence type="ECO:0000256" key="5">
    <source>
        <dbReference type="ARBA" id="ARBA00022919"/>
    </source>
</evidence>
<comment type="pathway">
    <text evidence="1">Lipid metabolism; sphingolipid metabolism.</text>
</comment>
<proteinExistence type="predicted"/>
<dbReference type="InterPro" id="IPR017766">
    <property type="entry name" value="Sphingomyelinase/PLipase_C"/>
</dbReference>
<dbReference type="GeneTree" id="ENSGT00400000022168"/>
<organism evidence="9 10">
    <name type="scientific">Eptatretus burgeri</name>
    <name type="common">Inshore hagfish</name>
    <dbReference type="NCBI Taxonomy" id="7764"/>
    <lineage>
        <taxon>Eukaryota</taxon>
        <taxon>Metazoa</taxon>
        <taxon>Chordata</taxon>
        <taxon>Craniata</taxon>
        <taxon>Vertebrata</taxon>
        <taxon>Cyclostomata</taxon>
        <taxon>Myxini</taxon>
        <taxon>Myxiniformes</taxon>
        <taxon>Myxinidae</taxon>
        <taxon>Eptatretinae</taxon>
        <taxon>Eptatretus</taxon>
    </lineage>
</organism>
<evidence type="ECO:0000313" key="10">
    <source>
        <dbReference type="Proteomes" id="UP000694388"/>
    </source>
</evidence>
<comment type="catalytic activity">
    <reaction evidence="7">
        <text>N-(hexadecanoyl)-sphing-4-enine-1-phosphocholine + H2O = N-hexadecanoylsphing-4-enine + phosphocholine + H(+)</text>
        <dbReference type="Rhea" id="RHEA:45644"/>
        <dbReference type="ChEBI" id="CHEBI:15377"/>
        <dbReference type="ChEBI" id="CHEBI:15378"/>
        <dbReference type="ChEBI" id="CHEBI:72959"/>
        <dbReference type="ChEBI" id="CHEBI:78646"/>
        <dbReference type="ChEBI" id="CHEBI:295975"/>
    </reaction>
    <physiologicalReaction direction="left-to-right" evidence="7">
        <dbReference type="Rhea" id="RHEA:45645"/>
    </physiologicalReaction>
</comment>
<evidence type="ECO:0000256" key="3">
    <source>
        <dbReference type="ARBA" id="ARBA00012369"/>
    </source>
</evidence>
<dbReference type="GO" id="GO:0006684">
    <property type="term" value="P:sphingomyelin metabolic process"/>
    <property type="evidence" value="ECO:0007669"/>
    <property type="project" value="TreeGrafter"/>
</dbReference>
<reference evidence="9" key="1">
    <citation type="submission" date="2025-08" db="UniProtKB">
        <authorList>
            <consortium name="Ensembl"/>
        </authorList>
    </citation>
    <scope>IDENTIFICATION</scope>
</reference>
<evidence type="ECO:0000313" key="9">
    <source>
        <dbReference type="Ensembl" id="ENSEBUP00000006851.1"/>
    </source>
</evidence>
<evidence type="ECO:0000256" key="6">
    <source>
        <dbReference type="ARBA" id="ARBA00047268"/>
    </source>
</evidence>
<dbReference type="GO" id="GO:0016020">
    <property type="term" value="C:membrane"/>
    <property type="evidence" value="ECO:0007669"/>
    <property type="project" value="GOC"/>
</dbReference>
<dbReference type="PANTHER" id="PTHR16320:SF1">
    <property type="entry name" value="SPHINGOMYELINASE DDB_G0288017"/>
    <property type="match status" value="1"/>
</dbReference>
<evidence type="ECO:0000256" key="2">
    <source>
        <dbReference type="ARBA" id="ARBA00004991"/>
    </source>
</evidence>
<keyword evidence="10" id="KW-1185">Reference proteome</keyword>
<keyword evidence="5" id="KW-0746">Sphingolipid metabolism</keyword>
<dbReference type="Gene3D" id="3.60.10.10">
    <property type="entry name" value="Endonuclease/exonuclease/phosphatase"/>
    <property type="match status" value="1"/>
</dbReference>
<dbReference type="InterPro" id="IPR038772">
    <property type="entry name" value="Sph/SMPD2-like"/>
</dbReference>
<dbReference type="UniPathway" id="UPA00222"/>
<dbReference type="GO" id="GO:0005737">
    <property type="term" value="C:cytoplasm"/>
    <property type="evidence" value="ECO:0007669"/>
    <property type="project" value="TreeGrafter"/>
</dbReference>
<dbReference type="Ensembl" id="ENSEBUT00000007314.1">
    <property type="protein sequence ID" value="ENSEBUP00000006851.1"/>
    <property type="gene ID" value="ENSEBUG00000004506.1"/>
</dbReference>
<dbReference type="GO" id="GO:0004767">
    <property type="term" value="F:sphingomyelin phosphodiesterase activity"/>
    <property type="evidence" value="ECO:0007669"/>
    <property type="project" value="UniProtKB-EC"/>
</dbReference>
<dbReference type="AlphaFoldDB" id="A0A8C4NHP7"/>
<evidence type="ECO:0000256" key="1">
    <source>
        <dbReference type="ARBA" id="ARBA00004760"/>
    </source>
</evidence>
<dbReference type="PANTHER" id="PTHR16320">
    <property type="entry name" value="SPHINGOMYELINASE FAMILY MEMBER"/>
    <property type="match status" value="1"/>
</dbReference>
<dbReference type="SUPFAM" id="SSF56219">
    <property type="entry name" value="DNase I-like"/>
    <property type="match status" value="1"/>
</dbReference>
<evidence type="ECO:0000256" key="7">
    <source>
        <dbReference type="ARBA" id="ARBA00049371"/>
    </source>
</evidence>
<keyword evidence="4" id="KW-0378">Hydrolase</keyword>
<evidence type="ECO:0000256" key="4">
    <source>
        <dbReference type="ARBA" id="ARBA00022801"/>
    </source>
</evidence>
<keyword evidence="5" id="KW-0443">Lipid metabolism</keyword>